<feature type="compositionally biased region" description="Polar residues" evidence="1">
    <location>
        <begin position="435"/>
        <end position="456"/>
    </location>
</feature>
<evidence type="ECO:0000313" key="3">
    <source>
        <dbReference type="Proteomes" id="UP000828390"/>
    </source>
</evidence>
<dbReference type="AlphaFoldDB" id="A0A9D4CT08"/>
<reference evidence="2" key="2">
    <citation type="submission" date="2020-11" db="EMBL/GenBank/DDBJ databases">
        <authorList>
            <person name="McCartney M.A."/>
            <person name="Auch B."/>
            <person name="Kono T."/>
            <person name="Mallez S."/>
            <person name="Becker A."/>
            <person name="Gohl D.M."/>
            <person name="Silverstein K.A.T."/>
            <person name="Koren S."/>
            <person name="Bechman K.B."/>
            <person name="Herman A."/>
            <person name="Abrahante J.E."/>
            <person name="Garbe J."/>
        </authorList>
    </citation>
    <scope>NUCLEOTIDE SEQUENCE</scope>
    <source>
        <strain evidence="2">Duluth1</strain>
        <tissue evidence="2">Whole animal</tissue>
    </source>
</reference>
<dbReference type="OrthoDB" id="6112685at2759"/>
<feature type="compositionally biased region" description="Polar residues" evidence="1">
    <location>
        <begin position="400"/>
        <end position="421"/>
    </location>
</feature>
<evidence type="ECO:0000256" key="1">
    <source>
        <dbReference type="SAM" id="MobiDB-lite"/>
    </source>
</evidence>
<feature type="compositionally biased region" description="Basic and acidic residues" evidence="1">
    <location>
        <begin position="231"/>
        <end position="245"/>
    </location>
</feature>
<feature type="region of interest" description="Disordered" evidence="1">
    <location>
        <begin position="330"/>
        <end position="380"/>
    </location>
</feature>
<comment type="caution">
    <text evidence="2">The sequence shown here is derived from an EMBL/GenBank/DDBJ whole genome shotgun (WGS) entry which is preliminary data.</text>
</comment>
<dbReference type="Proteomes" id="UP000828390">
    <property type="component" value="Unassembled WGS sequence"/>
</dbReference>
<feature type="region of interest" description="Disordered" evidence="1">
    <location>
        <begin position="200"/>
        <end position="257"/>
    </location>
</feature>
<feature type="region of interest" description="Disordered" evidence="1">
    <location>
        <begin position="400"/>
        <end position="456"/>
    </location>
</feature>
<feature type="compositionally biased region" description="Acidic residues" evidence="1">
    <location>
        <begin position="332"/>
        <end position="341"/>
    </location>
</feature>
<protein>
    <submittedName>
        <fullName evidence="2">Uncharacterized protein</fullName>
    </submittedName>
</protein>
<evidence type="ECO:0000313" key="2">
    <source>
        <dbReference type="EMBL" id="KAH3730336.1"/>
    </source>
</evidence>
<name>A0A9D4CT08_DREPO</name>
<keyword evidence="3" id="KW-1185">Reference proteome</keyword>
<accession>A0A9D4CT08</accession>
<organism evidence="2 3">
    <name type="scientific">Dreissena polymorpha</name>
    <name type="common">Zebra mussel</name>
    <name type="synonym">Mytilus polymorpha</name>
    <dbReference type="NCBI Taxonomy" id="45954"/>
    <lineage>
        <taxon>Eukaryota</taxon>
        <taxon>Metazoa</taxon>
        <taxon>Spiralia</taxon>
        <taxon>Lophotrochozoa</taxon>
        <taxon>Mollusca</taxon>
        <taxon>Bivalvia</taxon>
        <taxon>Autobranchia</taxon>
        <taxon>Heteroconchia</taxon>
        <taxon>Euheterodonta</taxon>
        <taxon>Imparidentia</taxon>
        <taxon>Neoheterodontei</taxon>
        <taxon>Myida</taxon>
        <taxon>Dreissenoidea</taxon>
        <taxon>Dreissenidae</taxon>
        <taxon>Dreissena</taxon>
    </lineage>
</organism>
<gene>
    <name evidence="2" type="ORF">DPMN_056319</name>
</gene>
<sequence length="564" mass="64418">MPALMSTDKFIKAERKNRLEVHRLGLQCRHYDKETVRFNYDIEREKRHITKAFKGVIKTSGASDLGIPPRNEKDTDYEKCPSYKQGLKLSNKRLLQWRECEKQLLKFIENHEKEREKRNRKLVLRKRETEYDVLPPKRVDELEDDVFVDNDLDSLVTSDKTSISEIIGVREDSANVNDVFDIKQWEKDVIESYKTSVCKHASSSKPVHSTHTLRSQSSPAFTNGKGQFNNSEKKVRPHTAHERSRPSSGGWSLPSRPVSAKVQIANETKFLITKESTYIKTGRSFEKLFDNRPVDKPVIVNNYLNTLTPFPHVSAEKEPSIASMSTLCPVQEGDEDDETDEATQTNNNQARSIDSNGVPEPFDDSREQPQLTSHQESLETSLKLKFQKRLKHKLLRTRSANASLQTQNQRMHFKQSNSDLSSYADGSRRSRHNSDTSSMISIPRSRTGSIVSNHRPSISLGIPADIEEISRDQDKLASGITAEKPLASNKLVSISKVVRAAMTFSRVARKRALLKMQEENSSDSHEIVRQERIRKLQSRQSVLNIIASQWSLDNKPDVKIEQVE</sequence>
<feature type="compositionally biased region" description="Polar residues" evidence="1">
    <location>
        <begin position="201"/>
        <end position="230"/>
    </location>
</feature>
<proteinExistence type="predicted"/>
<reference evidence="2" key="1">
    <citation type="journal article" date="2019" name="bioRxiv">
        <title>The Genome of the Zebra Mussel, Dreissena polymorpha: A Resource for Invasive Species Research.</title>
        <authorList>
            <person name="McCartney M.A."/>
            <person name="Auch B."/>
            <person name="Kono T."/>
            <person name="Mallez S."/>
            <person name="Zhang Y."/>
            <person name="Obille A."/>
            <person name="Becker A."/>
            <person name="Abrahante J.E."/>
            <person name="Garbe J."/>
            <person name="Badalamenti J.P."/>
            <person name="Herman A."/>
            <person name="Mangelson H."/>
            <person name="Liachko I."/>
            <person name="Sullivan S."/>
            <person name="Sone E.D."/>
            <person name="Koren S."/>
            <person name="Silverstein K.A.T."/>
            <person name="Beckman K.B."/>
            <person name="Gohl D.M."/>
        </authorList>
    </citation>
    <scope>NUCLEOTIDE SEQUENCE</scope>
    <source>
        <strain evidence="2">Duluth1</strain>
        <tissue evidence="2">Whole animal</tissue>
    </source>
</reference>
<feature type="compositionally biased region" description="Polar residues" evidence="1">
    <location>
        <begin position="368"/>
        <end position="380"/>
    </location>
</feature>
<dbReference type="EMBL" id="JAIWYP010000012">
    <property type="protein sequence ID" value="KAH3730336.1"/>
    <property type="molecule type" value="Genomic_DNA"/>
</dbReference>